<dbReference type="GO" id="GO:0042301">
    <property type="term" value="F:phosphate ion binding"/>
    <property type="evidence" value="ECO:0007669"/>
    <property type="project" value="InterPro"/>
</dbReference>
<dbReference type="PROSITE" id="PS51257">
    <property type="entry name" value="PROKAR_LIPOPROTEIN"/>
    <property type="match status" value="1"/>
</dbReference>
<name>A0A6J7F8U2_9ZZZZ</name>
<reference evidence="5" key="1">
    <citation type="submission" date="2020-05" db="EMBL/GenBank/DDBJ databases">
        <authorList>
            <person name="Chiriac C."/>
            <person name="Salcher M."/>
            <person name="Ghai R."/>
            <person name="Kavagutti S V."/>
        </authorList>
    </citation>
    <scope>NUCLEOTIDE SEQUENCE</scope>
</reference>
<accession>A0A6J7F8U2</accession>
<dbReference type="Gene3D" id="3.40.190.10">
    <property type="entry name" value="Periplasmic binding protein-like II"/>
    <property type="match status" value="2"/>
</dbReference>
<protein>
    <submittedName>
        <fullName evidence="5">Unannotated protein</fullName>
    </submittedName>
</protein>
<dbReference type="PIRSF" id="PIRSF002756">
    <property type="entry name" value="PstS"/>
    <property type="match status" value="1"/>
</dbReference>
<dbReference type="InterPro" id="IPR050962">
    <property type="entry name" value="Phosphate-bind_PstS"/>
</dbReference>
<sequence>MKITRTGLAVAAVAAASALVLSGCAANENGGGVPSNLSGSIAGVGSSAQGAAQEAWIAAFQTSNPKATITYDPQGSGAGVTAFMDGGALFAGSDSPLKDEELAGTFAACVPDTMPFEVVDYISAIAVVYNVDGVDSLNLDAATIANIFAGKITTWNDPAIAALNAGVTLPATAITAVHRGDESGTTKNFTEYLSKAASDAWTWKADKVWPADITVGEAADKTSGMSDTVTGGVGTIGYIDLSKAGKLGVANVKVGEKFVAPSADGAAASYAASKPLDGRDVKTSMAVSVDRKSTDAGTYPLILVSYIIGCQQYADAANVELIKGYLGYIVSAAGQAVSAGVGGAPMTADNSAVATAIIAAVK</sequence>
<dbReference type="PANTHER" id="PTHR42996:SF1">
    <property type="entry name" value="PHOSPHATE-BINDING PROTEIN PSTS"/>
    <property type="match status" value="1"/>
</dbReference>
<evidence type="ECO:0000256" key="1">
    <source>
        <dbReference type="ARBA" id="ARBA00008725"/>
    </source>
</evidence>
<evidence type="ECO:0000256" key="2">
    <source>
        <dbReference type="ARBA" id="ARBA00022448"/>
    </source>
</evidence>
<organism evidence="5">
    <name type="scientific">freshwater metagenome</name>
    <dbReference type="NCBI Taxonomy" id="449393"/>
    <lineage>
        <taxon>unclassified sequences</taxon>
        <taxon>metagenomes</taxon>
        <taxon>ecological metagenomes</taxon>
    </lineage>
</organism>
<dbReference type="PANTHER" id="PTHR42996">
    <property type="entry name" value="PHOSPHATE-BINDING PROTEIN PSTS"/>
    <property type="match status" value="1"/>
</dbReference>
<dbReference type="SUPFAM" id="SSF53850">
    <property type="entry name" value="Periplasmic binding protein-like II"/>
    <property type="match status" value="1"/>
</dbReference>
<keyword evidence="3" id="KW-0592">Phosphate transport</keyword>
<evidence type="ECO:0000313" key="5">
    <source>
        <dbReference type="EMBL" id="CAB4891976.1"/>
    </source>
</evidence>
<gene>
    <name evidence="5" type="ORF">UFOPK3516_00448</name>
</gene>
<dbReference type="Pfam" id="PF12849">
    <property type="entry name" value="PBP_like_2"/>
    <property type="match status" value="1"/>
</dbReference>
<evidence type="ECO:0000256" key="3">
    <source>
        <dbReference type="ARBA" id="ARBA00022592"/>
    </source>
</evidence>
<dbReference type="NCBIfam" id="TIGR00975">
    <property type="entry name" value="3a0107s03"/>
    <property type="match status" value="1"/>
</dbReference>
<dbReference type="GO" id="GO:0035435">
    <property type="term" value="P:phosphate ion transmembrane transport"/>
    <property type="evidence" value="ECO:0007669"/>
    <property type="project" value="InterPro"/>
</dbReference>
<comment type="similarity">
    <text evidence="1">Belongs to the PstS family.</text>
</comment>
<dbReference type="GO" id="GO:0043190">
    <property type="term" value="C:ATP-binding cassette (ABC) transporter complex"/>
    <property type="evidence" value="ECO:0007669"/>
    <property type="project" value="InterPro"/>
</dbReference>
<dbReference type="InterPro" id="IPR024370">
    <property type="entry name" value="PBP_domain"/>
</dbReference>
<keyword evidence="2" id="KW-0813">Transport</keyword>
<dbReference type="InterPro" id="IPR005673">
    <property type="entry name" value="ABC_phos-bd_PstS"/>
</dbReference>
<feature type="domain" description="PBP" evidence="4">
    <location>
        <begin position="38"/>
        <end position="332"/>
    </location>
</feature>
<dbReference type="AlphaFoldDB" id="A0A6J7F8U2"/>
<proteinExistence type="inferred from homology"/>
<evidence type="ECO:0000259" key="4">
    <source>
        <dbReference type="Pfam" id="PF12849"/>
    </source>
</evidence>
<dbReference type="CDD" id="cd13565">
    <property type="entry name" value="PBP2_PstS"/>
    <property type="match status" value="1"/>
</dbReference>
<dbReference type="EMBL" id="CAFBMB010000021">
    <property type="protein sequence ID" value="CAB4891976.1"/>
    <property type="molecule type" value="Genomic_DNA"/>
</dbReference>